<comment type="caution">
    <text evidence="1">The sequence shown here is derived from an EMBL/GenBank/DDBJ whole genome shotgun (WGS) entry which is preliminary data.</text>
</comment>
<organism evidence="1 2">
    <name type="scientific">Oedothorax gibbosus</name>
    <dbReference type="NCBI Taxonomy" id="931172"/>
    <lineage>
        <taxon>Eukaryota</taxon>
        <taxon>Metazoa</taxon>
        <taxon>Ecdysozoa</taxon>
        <taxon>Arthropoda</taxon>
        <taxon>Chelicerata</taxon>
        <taxon>Arachnida</taxon>
        <taxon>Araneae</taxon>
        <taxon>Araneomorphae</taxon>
        <taxon>Entelegynae</taxon>
        <taxon>Araneoidea</taxon>
        <taxon>Linyphiidae</taxon>
        <taxon>Erigoninae</taxon>
        <taxon>Oedothorax</taxon>
    </lineage>
</organism>
<dbReference type="EMBL" id="JAFNEN010000007">
    <property type="protein sequence ID" value="KAG8201226.1"/>
    <property type="molecule type" value="Genomic_DNA"/>
</dbReference>
<dbReference type="AlphaFoldDB" id="A0AAV6W007"/>
<gene>
    <name evidence="1" type="ORF">JTE90_019865</name>
</gene>
<dbReference type="PANTHER" id="PTHR47018">
    <property type="entry name" value="CXC DOMAIN-CONTAINING PROTEIN-RELATED"/>
    <property type="match status" value="1"/>
</dbReference>
<sequence>MKQLFTAALDVYNEFESGNFVIKSTKTHSNQTTEDQALELVNKKGKTSGGLIGISRIELTYNLRSKLAEDKRRMLGLADLEDFDEQPHIEIGTQRIDRDEHDVIALKEQFEFGDVFSDTSHLLNISTKEVASEDIQNDLLTAFERGKFATEAFIDERMQPDSNVTIFNTIPRHNSKTFKSLG</sequence>
<dbReference type="PANTHER" id="PTHR47018:SF3">
    <property type="entry name" value="MYCBP-ASSOCIATED PROTEIN"/>
    <property type="match status" value="1"/>
</dbReference>
<dbReference type="Proteomes" id="UP000827092">
    <property type="component" value="Unassembled WGS sequence"/>
</dbReference>
<protein>
    <submittedName>
        <fullName evidence="1">Uncharacterized protein</fullName>
    </submittedName>
</protein>
<name>A0AAV6W007_9ARAC</name>
<proteinExistence type="predicted"/>
<accession>A0AAV6W007</accession>
<reference evidence="1 2" key="1">
    <citation type="journal article" date="2022" name="Nat. Ecol. Evol.">
        <title>A masculinizing supergene underlies an exaggerated male reproductive morph in a spider.</title>
        <authorList>
            <person name="Hendrickx F."/>
            <person name="De Corte Z."/>
            <person name="Sonet G."/>
            <person name="Van Belleghem S.M."/>
            <person name="Kostlbacher S."/>
            <person name="Vangestel C."/>
        </authorList>
    </citation>
    <scope>NUCLEOTIDE SEQUENCE [LARGE SCALE GENOMIC DNA]</scope>
    <source>
        <strain evidence="1">W744_W776</strain>
    </source>
</reference>
<evidence type="ECO:0000313" key="2">
    <source>
        <dbReference type="Proteomes" id="UP000827092"/>
    </source>
</evidence>
<keyword evidence="2" id="KW-1185">Reference proteome</keyword>
<evidence type="ECO:0000313" key="1">
    <source>
        <dbReference type="EMBL" id="KAG8201226.1"/>
    </source>
</evidence>